<name>A0A0C9YBJ5_9AGAM</name>
<evidence type="ECO:0000313" key="3">
    <source>
        <dbReference type="Proteomes" id="UP000054018"/>
    </source>
</evidence>
<feature type="compositionally biased region" description="Low complexity" evidence="1">
    <location>
        <begin position="273"/>
        <end position="288"/>
    </location>
</feature>
<protein>
    <submittedName>
        <fullName evidence="2">Uncharacterized protein</fullName>
    </submittedName>
</protein>
<keyword evidence="3" id="KW-1185">Reference proteome</keyword>
<feature type="compositionally biased region" description="Polar residues" evidence="1">
    <location>
        <begin position="130"/>
        <end position="142"/>
    </location>
</feature>
<feature type="region of interest" description="Disordered" evidence="1">
    <location>
        <begin position="106"/>
        <end position="219"/>
    </location>
</feature>
<feature type="region of interest" description="Disordered" evidence="1">
    <location>
        <begin position="273"/>
        <end position="333"/>
    </location>
</feature>
<feature type="compositionally biased region" description="Basic residues" evidence="1">
    <location>
        <begin position="293"/>
        <end position="304"/>
    </location>
</feature>
<reference evidence="3" key="2">
    <citation type="submission" date="2015-01" db="EMBL/GenBank/DDBJ databases">
        <title>Evolutionary Origins and Diversification of the Mycorrhizal Mutualists.</title>
        <authorList>
            <consortium name="DOE Joint Genome Institute"/>
            <consortium name="Mycorrhizal Genomics Consortium"/>
            <person name="Kohler A."/>
            <person name="Kuo A."/>
            <person name="Nagy L.G."/>
            <person name="Floudas D."/>
            <person name="Copeland A."/>
            <person name="Barry K.W."/>
            <person name="Cichocki N."/>
            <person name="Veneault-Fourrey C."/>
            <person name="LaButti K."/>
            <person name="Lindquist E.A."/>
            <person name="Lipzen A."/>
            <person name="Lundell T."/>
            <person name="Morin E."/>
            <person name="Murat C."/>
            <person name="Riley R."/>
            <person name="Ohm R."/>
            <person name="Sun H."/>
            <person name="Tunlid A."/>
            <person name="Henrissat B."/>
            <person name="Grigoriev I.V."/>
            <person name="Hibbett D.S."/>
            <person name="Martin F."/>
        </authorList>
    </citation>
    <scope>NUCLEOTIDE SEQUENCE [LARGE SCALE GENOMIC DNA]</scope>
    <source>
        <strain evidence="3">441</strain>
    </source>
</reference>
<accession>A0A0C9YBJ5</accession>
<feature type="compositionally biased region" description="Polar residues" evidence="1">
    <location>
        <begin position="170"/>
        <end position="179"/>
    </location>
</feature>
<feature type="compositionally biased region" description="Low complexity" evidence="1">
    <location>
        <begin position="143"/>
        <end position="158"/>
    </location>
</feature>
<sequence>MESLDLNGLAKSLPGSGLEKAEKDLLNNFKAAALSITTLYRSSRNASKRAYNAGYAAACQDLMMMIQQGVSVGGIAPSTLDNPLSGEMSIGRILDWIEARMDAIKAREEEEDEDEEREKERDRTRGAPQISRTDPNKDINNASVSSSSHPTTSSSKPSDLTSAPAPLTPHSLTNSNLTHPTTPSPTIPTRSISLLQRPIKSRPSSARKDISTDIPSMPCLPTPLASTENVPRTPVLPSMHPPFPSTSQGDIAAGTKRRHTVMMMLDSAVPPTVVDVSSSSAGANAVSSTQGNPRRRTRSQRSAHHAQGQAHATTTDSMDVEEDGRERKRVARR</sequence>
<organism evidence="2 3">
    <name type="scientific">Pisolithus microcarpus 441</name>
    <dbReference type="NCBI Taxonomy" id="765257"/>
    <lineage>
        <taxon>Eukaryota</taxon>
        <taxon>Fungi</taxon>
        <taxon>Dikarya</taxon>
        <taxon>Basidiomycota</taxon>
        <taxon>Agaricomycotina</taxon>
        <taxon>Agaricomycetes</taxon>
        <taxon>Agaricomycetidae</taxon>
        <taxon>Boletales</taxon>
        <taxon>Sclerodermatineae</taxon>
        <taxon>Pisolithaceae</taxon>
        <taxon>Pisolithus</taxon>
    </lineage>
</organism>
<dbReference type="OrthoDB" id="21418at2759"/>
<dbReference type="HOGENOM" id="CLU_857817_0_0_1"/>
<dbReference type="EMBL" id="KN833951">
    <property type="protein sequence ID" value="KIK14176.1"/>
    <property type="molecule type" value="Genomic_DNA"/>
</dbReference>
<evidence type="ECO:0000313" key="2">
    <source>
        <dbReference type="EMBL" id="KIK14176.1"/>
    </source>
</evidence>
<evidence type="ECO:0000256" key="1">
    <source>
        <dbReference type="SAM" id="MobiDB-lite"/>
    </source>
</evidence>
<dbReference type="PANTHER" id="PTHR38645:SF1">
    <property type="entry name" value="YALI0F12243P"/>
    <property type="match status" value="1"/>
</dbReference>
<gene>
    <name evidence="2" type="ORF">PISMIDRAFT_688157</name>
</gene>
<proteinExistence type="predicted"/>
<dbReference type="PANTHER" id="PTHR38645">
    <property type="entry name" value="CHROMOSOME 9, WHOLE GENOME SHOTGUN SEQUENCE"/>
    <property type="match status" value="1"/>
</dbReference>
<dbReference type="AlphaFoldDB" id="A0A0C9YBJ5"/>
<reference evidence="2 3" key="1">
    <citation type="submission" date="2014-04" db="EMBL/GenBank/DDBJ databases">
        <authorList>
            <consortium name="DOE Joint Genome Institute"/>
            <person name="Kuo A."/>
            <person name="Kohler A."/>
            <person name="Costa M.D."/>
            <person name="Nagy L.G."/>
            <person name="Floudas D."/>
            <person name="Copeland A."/>
            <person name="Barry K.W."/>
            <person name="Cichocki N."/>
            <person name="Veneault-Fourrey C."/>
            <person name="LaButti K."/>
            <person name="Lindquist E.A."/>
            <person name="Lipzen A."/>
            <person name="Lundell T."/>
            <person name="Morin E."/>
            <person name="Murat C."/>
            <person name="Sun H."/>
            <person name="Tunlid A."/>
            <person name="Henrissat B."/>
            <person name="Grigoriev I.V."/>
            <person name="Hibbett D.S."/>
            <person name="Martin F."/>
            <person name="Nordberg H.P."/>
            <person name="Cantor M.N."/>
            <person name="Hua S.X."/>
        </authorList>
    </citation>
    <scope>NUCLEOTIDE SEQUENCE [LARGE SCALE GENOMIC DNA]</scope>
    <source>
        <strain evidence="2 3">441</strain>
    </source>
</reference>
<feature type="compositionally biased region" description="Low complexity" evidence="1">
    <location>
        <begin position="305"/>
        <end position="315"/>
    </location>
</feature>
<dbReference type="Proteomes" id="UP000054018">
    <property type="component" value="Unassembled WGS sequence"/>
</dbReference>